<evidence type="ECO:0000313" key="2">
    <source>
        <dbReference type="EMBL" id="RAK60658.1"/>
    </source>
</evidence>
<gene>
    <name evidence="2" type="ORF">DJ021_12980</name>
</gene>
<evidence type="ECO:0000313" key="3">
    <source>
        <dbReference type="Proteomes" id="UP000249842"/>
    </source>
</evidence>
<dbReference type="Gene3D" id="1.10.760.10">
    <property type="entry name" value="Cytochrome c-like domain"/>
    <property type="match status" value="1"/>
</dbReference>
<dbReference type="AlphaFoldDB" id="A0A328B6L0"/>
<dbReference type="EMBL" id="QFYP01000001">
    <property type="protein sequence ID" value="RAK60658.1"/>
    <property type="molecule type" value="Genomic_DNA"/>
</dbReference>
<dbReference type="GO" id="GO:0009055">
    <property type="term" value="F:electron transfer activity"/>
    <property type="evidence" value="ECO:0007669"/>
    <property type="project" value="InterPro"/>
</dbReference>
<organism evidence="2 3">
    <name type="scientific">Phenylobacterium hankyongense</name>
    <dbReference type="NCBI Taxonomy" id="1813876"/>
    <lineage>
        <taxon>Bacteria</taxon>
        <taxon>Pseudomonadati</taxon>
        <taxon>Pseudomonadota</taxon>
        <taxon>Alphaproteobacteria</taxon>
        <taxon>Caulobacterales</taxon>
        <taxon>Caulobacteraceae</taxon>
        <taxon>Phenylobacterium</taxon>
    </lineage>
</organism>
<keyword evidence="1" id="KW-0732">Signal</keyword>
<name>A0A328B6L0_9CAUL</name>
<accession>A0A328B6L0</accession>
<dbReference type="GO" id="GO:0020037">
    <property type="term" value="F:heme binding"/>
    <property type="evidence" value="ECO:0007669"/>
    <property type="project" value="InterPro"/>
</dbReference>
<feature type="signal peptide" evidence="1">
    <location>
        <begin position="1"/>
        <end position="20"/>
    </location>
</feature>
<feature type="chain" id="PRO_5016331479" description="Cytochrome c" evidence="1">
    <location>
        <begin position="21"/>
        <end position="111"/>
    </location>
</feature>
<evidence type="ECO:0008006" key="4">
    <source>
        <dbReference type="Google" id="ProtNLM"/>
    </source>
</evidence>
<protein>
    <recommendedName>
        <fullName evidence="4">Cytochrome c</fullName>
    </recommendedName>
</protein>
<comment type="caution">
    <text evidence="2">The sequence shown here is derived from an EMBL/GenBank/DDBJ whole genome shotgun (WGS) entry which is preliminary data.</text>
</comment>
<dbReference type="InterPro" id="IPR036909">
    <property type="entry name" value="Cyt_c-like_dom_sf"/>
</dbReference>
<keyword evidence="3" id="KW-1185">Reference proteome</keyword>
<proteinExistence type="predicted"/>
<evidence type="ECO:0000256" key="1">
    <source>
        <dbReference type="SAM" id="SignalP"/>
    </source>
</evidence>
<sequence>MRSFLPALAAALLVAGAAVAQPAAAPEPPGANLLPPGDGRDLAVRTCSACHALEIVAQKRLDQDGWYEIVQMMHDRGAQGSDDQMAQIATYLAKAFPATAAGAAAPAAHKP</sequence>
<dbReference type="SUPFAM" id="SSF46626">
    <property type="entry name" value="Cytochrome c"/>
    <property type="match status" value="1"/>
</dbReference>
<reference evidence="3" key="1">
    <citation type="submission" date="2018-05" db="EMBL/GenBank/DDBJ databases">
        <authorList>
            <person name="Li X."/>
        </authorList>
    </citation>
    <scope>NUCLEOTIDE SEQUENCE [LARGE SCALE GENOMIC DNA]</scope>
    <source>
        <strain evidence="3">HKS-05</strain>
    </source>
</reference>
<dbReference type="Proteomes" id="UP000249842">
    <property type="component" value="Unassembled WGS sequence"/>
</dbReference>